<sequence length="257" mass="29529">MIFFIRAFVLALLSVLTPCTCARAQIVNIEDKRKALDSLGWFGQLDVNGSLTKNNNTVITVGGALRLDRLGQRGNVLFLSDYKLVQVSGDNATNAGFLHARYGWEIKDGWRWETFTQVQYNEQLRLNLRFLVGSGIRRRLYRNGQSRAYLGVLYMHEYDEMTDSEIVYRDHRMSNYFTIRAQLTPTISLASTSYYQPRLPDFTVPRISSVASVAVTFSNSLRFTSNFSLTYDERVNRDFPEVPATVFTWLNGLRIIF</sequence>
<evidence type="ECO:0000256" key="1">
    <source>
        <dbReference type="SAM" id="SignalP"/>
    </source>
</evidence>
<feature type="chain" id="PRO_5022783496" evidence="1">
    <location>
        <begin position="25"/>
        <end position="257"/>
    </location>
</feature>
<organism evidence="2 3">
    <name type="scientific">Neolewinella aurantiaca</name>
    <dbReference type="NCBI Taxonomy" id="2602767"/>
    <lineage>
        <taxon>Bacteria</taxon>
        <taxon>Pseudomonadati</taxon>
        <taxon>Bacteroidota</taxon>
        <taxon>Saprospiria</taxon>
        <taxon>Saprospirales</taxon>
        <taxon>Lewinellaceae</taxon>
        <taxon>Neolewinella</taxon>
    </lineage>
</organism>
<protein>
    <submittedName>
        <fullName evidence="2">DUF481 domain-containing protein</fullName>
    </submittedName>
</protein>
<feature type="signal peptide" evidence="1">
    <location>
        <begin position="1"/>
        <end position="24"/>
    </location>
</feature>
<dbReference type="OrthoDB" id="5333575at2"/>
<evidence type="ECO:0000313" key="2">
    <source>
        <dbReference type="EMBL" id="TXF91434.1"/>
    </source>
</evidence>
<dbReference type="EMBL" id="VOXD01000002">
    <property type="protein sequence ID" value="TXF91434.1"/>
    <property type="molecule type" value="Genomic_DNA"/>
</dbReference>
<keyword evidence="1" id="KW-0732">Signal</keyword>
<proteinExistence type="predicted"/>
<dbReference type="RefSeq" id="WP_147928974.1">
    <property type="nucleotide sequence ID" value="NZ_VOXD01000002.1"/>
</dbReference>
<evidence type="ECO:0000313" key="3">
    <source>
        <dbReference type="Proteomes" id="UP000321907"/>
    </source>
</evidence>
<reference evidence="2 3" key="1">
    <citation type="submission" date="2019-08" db="EMBL/GenBank/DDBJ databases">
        <title>Lewinella sp. strain SSH13 Genome sequencing and assembly.</title>
        <authorList>
            <person name="Kim I."/>
        </authorList>
    </citation>
    <scope>NUCLEOTIDE SEQUENCE [LARGE SCALE GENOMIC DNA]</scope>
    <source>
        <strain evidence="2 3">SSH13</strain>
    </source>
</reference>
<gene>
    <name evidence="2" type="ORF">FUA23_01690</name>
</gene>
<dbReference type="InterPro" id="IPR007433">
    <property type="entry name" value="DUF481"/>
</dbReference>
<name>A0A5C7FMS9_9BACT</name>
<dbReference type="Pfam" id="PF04338">
    <property type="entry name" value="DUF481"/>
    <property type="match status" value="1"/>
</dbReference>
<accession>A0A5C7FMS9</accession>
<keyword evidence="3" id="KW-1185">Reference proteome</keyword>
<dbReference type="Proteomes" id="UP000321907">
    <property type="component" value="Unassembled WGS sequence"/>
</dbReference>
<comment type="caution">
    <text evidence="2">The sequence shown here is derived from an EMBL/GenBank/DDBJ whole genome shotgun (WGS) entry which is preliminary data.</text>
</comment>
<dbReference type="AlphaFoldDB" id="A0A5C7FMS9"/>